<protein>
    <submittedName>
        <fullName evidence="2">Uncharacterized protein</fullName>
    </submittedName>
</protein>
<dbReference type="EMBL" id="JBHFFA010000001">
    <property type="protein sequence ID" value="KAL2652946.1"/>
    <property type="molecule type" value="Genomic_DNA"/>
</dbReference>
<sequence>MTKKGEVGKKRVAKKGKEKGKKKQRVEMITEDYDAVVTYIENLEHYRDIMGVGKKTRIRGSTISKVRAFDIMALALSGMNGFPQVTDEEMKKRFVRYEKMYKDIHRWKDSTCVGLIDAEI</sequence>
<reference evidence="2 3" key="1">
    <citation type="submission" date="2024-09" db="EMBL/GenBank/DDBJ databases">
        <title>Chromosome-scale assembly of Riccia fluitans.</title>
        <authorList>
            <person name="Paukszto L."/>
            <person name="Sawicki J."/>
            <person name="Karawczyk K."/>
            <person name="Piernik-Szablinska J."/>
            <person name="Szczecinska M."/>
            <person name="Mazdziarz M."/>
        </authorList>
    </citation>
    <scope>NUCLEOTIDE SEQUENCE [LARGE SCALE GENOMIC DNA]</scope>
    <source>
        <strain evidence="2">Rf_01</strain>
        <tissue evidence="2">Aerial parts of the thallus</tissue>
    </source>
</reference>
<comment type="caution">
    <text evidence="2">The sequence shown here is derived from an EMBL/GenBank/DDBJ whole genome shotgun (WGS) entry which is preliminary data.</text>
</comment>
<proteinExistence type="predicted"/>
<gene>
    <name evidence="2" type="ORF">R1flu_021074</name>
</gene>
<dbReference type="AlphaFoldDB" id="A0ABD1ZPX8"/>
<name>A0ABD1ZPX8_9MARC</name>
<evidence type="ECO:0000313" key="2">
    <source>
        <dbReference type="EMBL" id="KAL2652946.1"/>
    </source>
</evidence>
<dbReference type="Proteomes" id="UP001605036">
    <property type="component" value="Unassembled WGS sequence"/>
</dbReference>
<feature type="region of interest" description="Disordered" evidence="1">
    <location>
        <begin position="1"/>
        <end position="24"/>
    </location>
</feature>
<feature type="compositionally biased region" description="Basic residues" evidence="1">
    <location>
        <begin position="10"/>
        <end position="24"/>
    </location>
</feature>
<evidence type="ECO:0000313" key="3">
    <source>
        <dbReference type="Proteomes" id="UP001605036"/>
    </source>
</evidence>
<evidence type="ECO:0000256" key="1">
    <source>
        <dbReference type="SAM" id="MobiDB-lite"/>
    </source>
</evidence>
<organism evidence="2 3">
    <name type="scientific">Riccia fluitans</name>
    <dbReference type="NCBI Taxonomy" id="41844"/>
    <lineage>
        <taxon>Eukaryota</taxon>
        <taxon>Viridiplantae</taxon>
        <taxon>Streptophyta</taxon>
        <taxon>Embryophyta</taxon>
        <taxon>Marchantiophyta</taxon>
        <taxon>Marchantiopsida</taxon>
        <taxon>Marchantiidae</taxon>
        <taxon>Marchantiales</taxon>
        <taxon>Ricciaceae</taxon>
        <taxon>Riccia</taxon>
    </lineage>
</organism>
<accession>A0ABD1ZPX8</accession>
<keyword evidence="3" id="KW-1185">Reference proteome</keyword>